<gene>
    <name evidence="1" type="ORF">NCTC8181_00789</name>
    <name evidence="2" type="ORF">NCTC8185_00838</name>
</gene>
<dbReference type="EMBL" id="UAVB01000001">
    <property type="protein sequence ID" value="SQA17827.1"/>
    <property type="molecule type" value="Genomic_DNA"/>
</dbReference>
<reference evidence="3 4" key="1">
    <citation type="submission" date="2018-06" db="EMBL/GenBank/DDBJ databases">
        <authorList>
            <consortium name="Pathogen Informatics"/>
            <person name="Doyle S."/>
        </authorList>
    </citation>
    <scope>NUCLEOTIDE SEQUENCE [LARGE SCALE GENOMIC DNA]</scope>
    <source>
        <strain evidence="1 3">NCTC8181</strain>
        <strain evidence="2 4">NCTC8185</strain>
    </source>
</reference>
<comment type="caution">
    <text evidence="1">The sequence shown here is derived from an EMBL/GenBank/DDBJ whole genome shotgun (WGS) entry which is preliminary data.</text>
</comment>
<proteinExistence type="predicted"/>
<dbReference type="RefSeq" id="WP_000205113.1">
    <property type="nucleotide sequence ID" value="NZ_CAACXY010000016.1"/>
</dbReference>
<protein>
    <submittedName>
        <fullName evidence="1">Uncharacterized protein</fullName>
    </submittedName>
</protein>
<dbReference type="AlphaFoldDB" id="A0A7Z7K960"/>
<evidence type="ECO:0000313" key="2">
    <source>
        <dbReference type="EMBL" id="SUN13628.1"/>
    </source>
</evidence>
<evidence type="ECO:0000313" key="3">
    <source>
        <dbReference type="Proteomes" id="UP000250200"/>
    </source>
</evidence>
<organism evidence="1 3">
    <name type="scientific">Streptococcus agalactiae</name>
    <dbReference type="NCBI Taxonomy" id="1311"/>
    <lineage>
        <taxon>Bacteria</taxon>
        <taxon>Bacillati</taxon>
        <taxon>Bacillota</taxon>
        <taxon>Bacilli</taxon>
        <taxon>Lactobacillales</taxon>
        <taxon>Streptococcaceae</taxon>
        <taxon>Streptococcus</taxon>
    </lineage>
</organism>
<evidence type="ECO:0000313" key="1">
    <source>
        <dbReference type="EMBL" id="SQA17827.1"/>
    </source>
</evidence>
<dbReference type="Proteomes" id="UP000254076">
    <property type="component" value="Unassembled WGS sequence"/>
</dbReference>
<evidence type="ECO:0000313" key="4">
    <source>
        <dbReference type="Proteomes" id="UP000254076"/>
    </source>
</evidence>
<accession>A0A7Z7K960</accession>
<sequence length="81" mass="9922">MTSYFGSVLERHYQNFIFTYKMYAYSSKLVECLYHEALEEIKQLVNKFQEAGYTYSELHFYSRLYSRKIKQFYFARVSLSH</sequence>
<name>A0A7Z7K960_STRAG</name>
<dbReference type="Proteomes" id="UP000250200">
    <property type="component" value="Unassembled WGS sequence"/>
</dbReference>
<dbReference type="EMBL" id="UHEQ01000004">
    <property type="protein sequence ID" value="SUN13628.1"/>
    <property type="molecule type" value="Genomic_DNA"/>
</dbReference>